<organism evidence="4 5">
    <name type="scientific">Agromyces bauzanensis</name>
    <dbReference type="NCBI Taxonomy" id="1308924"/>
    <lineage>
        <taxon>Bacteria</taxon>
        <taxon>Bacillati</taxon>
        <taxon>Actinomycetota</taxon>
        <taxon>Actinomycetes</taxon>
        <taxon>Micrococcales</taxon>
        <taxon>Microbacteriaceae</taxon>
        <taxon>Agromyces</taxon>
    </lineage>
</organism>
<dbReference type="InterPro" id="IPR004378">
    <property type="entry name" value="F420H2_quin_Rdtase"/>
</dbReference>
<dbReference type="EMBL" id="BMMD01000019">
    <property type="protein sequence ID" value="GGJ88830.1"/>
    <property type="molecule type" value="Genomic_DNA"/>
</dbReference>
<evidence type="ECO:0000256" key="2">
    <source>
        <dbReference type="ARBA" id="ARBA00049106"/>
    </source>
</evidence>
<comment type="similarity">
    <text evidence="1">Belongs to the F420H(2)-dependent quinone reductase family.</text>
</comment>
<reference evidence="4" key="1">
    <citation type="journal article" date="2014" name="Int. J. Syst. Evol. Microbiol.">
        <title>Complete genome sequence of Corynebacterium casei LMG S-19264T (=DSM 44701T), isolated from a smear-ripened cheese.</title>
        <authorList>
            <consortium name="US DOE Joint Genome Institute (JGI-PGF)"/>
            <person name="Walter F."/>
            <person name="Albersmeier A."/>
            <person name="Kalinowski J."/>
            <person name="Ruckert C."/>
        </authorList>
    </citation>
    <scope>NUCLEOTIDE SEQUENCE</scope>
    <source>
        <strain evidence="4">CGMCC 1.8984</strain>
    </source>
</reference>
<dbReference type="Pfam" id="PF04075">
    <property type="entry name" value="F420H2_quin_red"/>
    <property type="match status" value="1"/>
</dbReference>
<evidence type="ECO:0008006" key="6">
    <source>
        <dbReference type="Google" id="ProtNLM"/>
    </source>
</evidence>
<dbReference type="InterPro" id="IPR012349">
    <property type="entry name" value="Split_barrel_FMN-bd"/>
</dbReference>
<evidence type="ECO:0000256" key="1">
    <source>
        <dbReference type="ARBA" id="ARBA00008710"/>
    </source>
</evidence>
<evidence type="ECO:0000313" key="4">
    <source>
        <dbReference type="EMBL" id="GGJ88830.1"/>
    </source>
</evidence>
<evidence type="ECO:0000256" key="3">
    <source>
        <dbReference type="SAM" id="MobiDB-lite"/>
    </source>
</evidence>
<sequence>MAFDTPNGTRGARQPGHSRIERWGNQRMADRLRRKGDRRGNKLVLVTVGKKTGVERMTPVRWFPGAGDTKLIVASASGGPRNPAWYYNVAANPDRVRVEFAGQRIEVIPEQLHGAERDAAWRQITNAAHGFARYERITDREIPVIRLTPRPGAPVS</sequence>
<gene>
    <name evidence="4" type="ORF">GCM10011372_29280</name>
</gene>
<proteinExistence type="inferred from homology"/>
<dbReference type="GO" id="GO:0005886">
    <property type="term" value="C:plasma membrane"/>
    <property type="evidence" value="ECO:0007669"/>
    <property type="project" value="TreeGrafter"/>
</dbReference>
<feature type="region of interest" description="Disordered" evidence="3">
    <location>
        <begin position="1"/>
        <end position="24"/>
    </location>
</feature>
<protein>
    <recommendedName>
        <fullName evidence="6">Nitroreductase family deazaflavin-dependent oxidoreductase</fullName>
    </recommendedName>
</protein>
<dbReference type="GO" id="GO:0016491">
    <property type="term" value="F:oxidoreductase activity"/>
    <property type="evidence" value="ECO:0007669"/>
    <property type="project" value="InterPro"/>
</dbReference>
<evidence type="ECO:0000313" key="5">
    <source>
        <dbReference type="Proteomes" id="UP000636956"/>
    </source>
</evidence>
<comment type="caution">
    <text evidence="4">The sequence shown here is derived from an EMBL/GenBank/DDBJ whole genome shotgun (WGS) entry which is preliminary data.</text>
</comment>
<keyword evidence="5" id="KW-1185">Reference proteome</keyword>
<dbReference type="NCBIfam" id="TIGR00026">
    <property type="entry name" value="hi_GC_TIGR00026"/>
    <property type="match status" value="1"/>
</dbReference>
<dbReference type="Proteomes" id="UP000636956">
    <property type="component" value="Unassembled WGS sequence"/>
</dbReference>
<dbReference type="PANTHER" id="PTHR39428">
    <property type="entry name" value="F420H(2)-DEPENDENT QUINONE REDUCTASE RV1261C"/>
    <property type="match status" value="1"/>
</dbReference>
<name>A0A917UVR8_9MICO</name>
<dbReference type="AlphaFoldDB" id="A0A917UVR8"/>
<accession>A0A917UVR8</accession>
<dbReference type="Gene3D" id="2.30.110.10">
    <property type="entry name" value="Electron Transport, Fmn-binding Protein, Chain A"/>
    <property type="match status" value="1"/>
</dbReference>
<dbReference type="GO" id="GO:0070967">
    <property type="term" value="F:coenzyme F420 binding"/>
    <property type="evidence" value="ECO:0007669"/>
    <property type="project" value="TreeGrafter"/>
</dbReference>
<dbReference type="PANTHER" id="PTHR39428:SF1">
    <property type="entry name" value="F420H(2)-DEPENDENT QUINONE REDUCTASE RV1261C"/>
    <property type="match status" value="1"/>
</dbReference>
<reference evidence="4" key="2">
    <citation type="submission" date="2020-09" db="EMBL/GenBank/DDBJ databases">
        <authorList>
            <person name="Sun Q."/>
            <person name="Zhou Y."/>
        </authorList>
    </citation>
    <scope>NUCLEOTIDE SEQUENCE</scope>
    <source>
        <strain evidence="4">CGMCC 1.8984</strain>
    </source>
</reference>
<comment type="catalytic activity">
    <reaction evidence="2">
        <text>oxidized coenzyme F420-(gamma-L-Glu)(n) + a quinol + H(+) = reduced coenzyme F420-(gamma-L-Glu)(n) + a quinone</text>
        <dbReference type="Rhea" id="RHEA:39663"/>
        <dbReference type="Rhea" id="RHEA-COMP:12939"/>
        <dbReference type="Rhea" id="RHEA-COMP:14378"/>
        <dbReference type="ChEBI" id="CHEBI:15378"/>
        <dbReference type="ChEBI" id="CHEBI:24646"/>
        <dbReference type="ChEBI" id="CHEBI:132124"/>
        <dbReference type="ChEBI" id="CHEBI:133980"/>
        <dbReference type="ChEBI" id="CHEBI:139511"/>
    </reaction>
</comment>